<dbReference type="RefSeq" id="XP_003867544.1">
    <property type="nucleotide sequence ID" value="XM_003867496.1"/>
</dbReference>
<gene>
    <name evidence="2" type="ORF">CORT_0B03990</name>
</gene>
<keyword evidence="1" id="KW-1133">Transmembrane helix</keyword>
<keyword evidence="3" id="KW-1185">Reference proteome</keyword>
<dbReference type="HOGENOM" id="CLU_073873_0_0_1"/>
<dbReference type="EMBL" id="HE681720">
    <property type="protein sequence ID" value="CCG22107.1"/>
    <property type="molecule type" value="Genomic_DNA"/>
</dbReference>
<sequence>MPYTIGERRIKVSPDLAEEDQILLLQNSKIFKYCLNNAVLKYLINLKTVVHLYSDVLTIYSTLLKKIPQYEDITNMTNDCKNNILQLESDFNDIFGKDTLQESDFDNDGVNSSTSINFRQIEFQSYEQNIRPSVKLILQSTLSTFEFVNKTLHCIEVFFTSFSNLKKLLVPFLKLQTSSILRSLRSAEELFQKSLIVDNIPHSFDPLVWQQLMDIERITSNIERESVTLNTAFCTFEASLVHYTNLLLGKAILKRTIEERDCYLIRRREVCYQASEHVVSIPLTEEKTSNDNPMMSFGTALTYIVMFLVGLVALVLYRLIRVITGS</sequence>
<dbReference type="eggNOG" id="ENOG502RQQR">
    <property type="taxonomic scope" value="Eukaryota"/>
</dbReference>
<protein>
    <submittedName>
        <fullName evidence="2">Membrane-localized protein</fullName>
    </submittedName>
</protein>
<name>H8X167_CANO9</name>
<dbReference type="OrthoDB" id="4079976at2759"/>
<keyword evidence="1" id="KW-0472">Membrane</keyword>
<keyword evidence="1" id="KW-0812">Transmembrane</keyword>
<accession>H8X167</accession>
<evidence type="ECO:0000256" key="1">
    <source>
        <dbReference type="SAM" id="Phobius"/>
    </source>
</evidence>
<evidence type="ECO:0000313" key="2">
    <source>
        <dbReference type="EMBL" id="CCG22107.1"/>
    </source>
</evidence>
<dbReference type="Proteomes" id="UP000005018">
    <property type="component" value="Chromosome 2"/>
</dbReference>
<feature type="transmembrane region" description="Helical" evidence="1">
    <location>
        <begin position="300"/>
        <end position="320"/>
    </location>
</feature>
<dbReference type="AlphaFoldDB" id="H8X167"/>
<dbReference type="KEGG" id="cot:CORT_0B03990"/>
<organism evidence="2 3">
    <name type="scientific">Candida orthopsilosis (strain 90-125)</name>
    <name type="common">Yeast</name>
    <dbReference type="NCBI Taxonomy" id="1136231"/>
    <lineage>
        <taxon>Eukaryota</taxon>
        <taxon>Fungi</taxon>
        <taxon>Dikarya</taxon>
        <taxon>Ascomycota</taxon>
        <taxon>Saccharomycotina</taxon>
        <taxon>Pichiomycetes</taxon>
        <taxon>Debaryomycetaceae</taxon>
        <taxon>Candida/Lodderomyces clade</taxon>
        <taxon>Candida</taxon>
    </lineage>
</organism>
<proteinExistence type="predicted"/>
<evidence type="ECO:0000313" key="3">
    <source>
        <dbReference type="Proteomes" id="UP000005018"/>
    </source>
</evidence>
<dbReference type="GeneID" id="14538204"/>
<reference evidence="2 3" key="1">
    <citation type="journal article" date="2012" name="PLoS ONE">
        <title>Sequence and analysis of the genome of the pathogenic yeast Candida orthopsilosis.</title>
        <authorList>
            <person name="Riccombeni A."/>
            <person name="Vidanes G."/>
            <person name="Proux-Wera E."/>
            <person name="Wolfe K.H."/>
            <person name="Butler G."/>
        </authorList>
    </citation>
    <scope>NUCLEOTIDE SEQUENCE [LARGE SCALE GENOMIC DNA]</scope>
    <source>
        <strain evidence="2 3">Co 90-125</strain>
    </source>
</reference>